<dbReference type="EMBL" id="CP002772">
    <property type="protein sequence ID" value="AEG18675.1"/>
    <property type="molecule type" value="Genomic_DNA"/>
</dbReference>
<accession>F6D2U6</accession>
<gene>
    <name evidence="1" type="ordered locus">MSWAN_1664</name>
</gene>
<organism evidence="1 2">
    <name type="scientific">Methanobacterium paludis (strain DSM 25820 / JCM 18151 / SWAN1)</name>
    <dbReference type="NCBI Taxonomy" id="868131"/>
    <lineage>
        <taxon>Archaea</taxon>
        <taxon>Methanobacteriati</taxon>
        <taxon>Methanobacteriota</taxon>
        <taxon>Methanomada group</taxon>
        <taxon>Methanobacteria</taxon>
        <taxon>Methanobacteriales</taxon>
        <taxon>Methanobacteriaceae</taxon>
        <taxon>Methanobacterium</taxon>
    </lineage>
</organism>
<dbReference type="RefSeq" id="WP_013826174.1">
    <property type="nucleotide sequence ID" value="NC_015574.1"/>
</dbReference>
<name>F6D2U6_METPW</name>
<sequence>MTVCKPPNNQNQNEDPMEFLIQENGTLRKEVMELSKYIVDNWNATHDIGTKVIVTDDDGKTFEGVTKYRAYLFGGNTQPVVFLESKGAYDLTRVRPLEGLDD</sequence>
<dbReference type="GeneID" id="10669173"/>
<evidence type="ECO:0000313" key="2">
    <source>
        <dbReference type="Proteomes" id="UP000009231"/>
    </source>
</evidence>
<dbReference type="HOGENOM" id="CLU_2271082_0_0_2"/>
<evidence type="ECO:0000313" key="1">
    <source>
        <dbReference type="EMBL" id="AEG18675.1"/>
    </source>
</evidence>
<dbReference type="STRING" id="868131.MSWAN_1664"/>
<protein>
    <submittedName>
        <fullName evidence="1">Uncharacterized protein</fullName>
    </submittedName>
</protein>
<dbReference type="Proteomes" id="UP000009231">
    <property type="component" value="Chromosome"/>
</dbReference>
<keyword evidence="2" id="KW-1185">Reference proteome</keyword>
<dbReference type="AlphaFoldDB" id="F6D2U6"/>
<reference evidence="1 2" key="1">
    <citation type="journal article" date="2014" name="Int. J. Syst. Evol. Microbiol.">
        <title>Methanobacterium paludis sp. nov. and a novel strain of Methanobacterium lacus isolated from northern peatlands.</title>
        <authorList>
            <person name="Cadillo-Quiroz H."/>
            <person name="Brauer S.L."/>
            <person name="Goodson N."/>
            <person name="Yavitt J.B."/>
            <person name="Zinder S.H."/>
        </authorList>
    </citation>
    <scope>NUCLEOTIDE SEQUENCE [LARGE SCALE GENOMIC DNA]</scope>
    <source>
        <strain evidence="2">DSM 25820 / JCM 18151 / SWAN1</strain>
    </source>
</reference>
<dbReference type="KEGG" id="mew:MSWAN_1664"/>
<proteinExistence type="predicted"/>